<feature type="domain" description="6-hydroxymethylpterin diphosphokinase MptE-like" evidence="1">
    <location>
        <begin position="288"/>
        <end position="464"/>
    </location>
</feature>
<name>A0ABS7X5W9_9GAMM</name>
<dbReference type="Proteomes" id="UP000663814">
    <property type="component" value="Unassembled WGS sequence"/>
</dbReference>
<feature type="domain" description="Glycosyltransferase Maf N-terminal" evidence="2">
    <location>
        <begin position="35"/>
        <end position="269"/>
    </location>
</feature>
<accession>A0ABS7X5W9</accession>
<protein>
    <submittedName>
        <fullName evidence="3">DUF115 domain-containing protein</fullName>
    </submittedName>
</protein>
<gene>
    <name evidence="3" type="ORF">I4W93_001255</name>
</gene>
<dbReference type="Pfam" id="PF20157">
    <property type="entry name" value="Maf_flag10_N"/>
    <property type="match status" value="1"/>
</dbReference>
<organism evidence="3 4">
    <name type="scientific">Rheinheimera maricola</name>
    <dbReference type="NCBI Taxonomy" id="2793282"/>
    <lineage>
        <taxon>Bacteria</taxon>
        <taxon>Pseudomonadati</taxon>
        <taxon>Pseudomonadota</taxon>
        <taxon>Gammaproteobacteria</taxon>
        <taxon>Chromatiales</taxon>
        <taxon>Chromatiaceae</taxon>
        <taxon>Rheinheimera</taxon>
    </lineage>
</organism>
<comment type="caution">
    <text evidence="3">The sequence shown here is derived from an EMBL/GenBank/DDBJ whole genome shotgun (WGS) entry which is preliminary data.</text>
</comment>
<evidence type="ECO:0000313" key="4">
    <source>
        <dbReference type="Proteomes" id="UP000663814"/>
    </source>
</evidence>
<keyword evidence="4" id="KW-1185">Reference proteome</keyword>
<evidence type="ECO:0000313" key="3">
    <source>
        <dbReference type="EMBL" id="MBZ9610212.1"/>
    </source>
</evidence>
<reference evidence="3 4" key="1">
    <citation type="submission" date="2020-12" db="EMBL/GenBank/DDBJ databases">
        <authorList>
            <person name="Ruan W."/>
            <person name="Khan S.A."/>
            <person name="Jeon C.O."/>
        </authorList>
    </citation>
    <scope>NUCLEOTIDE SEQUENCE [LARGE SCALE GENOMIC DNA]</scope>
    <source>
        <strain evidence="3 4">MA-13</strain>
    </source>
</reference>
<dbReference type="RefSeq" id="WP_205310244.1">
    <property type="nucleotide sequence ID" value="NZ_JAERPS020000001.1"/>
</dbReference>
<reference evidence="3 4" key="2">
    <citation type="submission" date="2021-08" db="EMBL/GenBank/DDBJ databases">
        <title>Rheinheimera aquimaris sp. nov., isolated from seawater of the East Sea in Korea.</title>
        <authorList>
            <person name="Kim K.H."/>
            <person name="Wenting R."/>
            <person name="Kim K.R."/>
            <person name="Jeon C.O."/>
        </authorList>
    </citation>
    <scope>NUCLEOTIDE SEQUENCE [LARGE SCALE GENOMIC DNA]</scope>
    <source>
        <strain evidence="3 4">MA-13</strain>
    </source>
</reference>
<dbReference type="PANTHER" id="PTHR41786:SF1">
    <property type="entry name" value="6-HYDROXYMETHYLPTERIN DIPHOSPHOKINASE MPTE-LIKE DOMAIN-CONTAINING PROTEIN"/>
    <property type="match status" value="1"/>
</dbReference>
<dbReference type="InterPro" id="IPR045376">
    <property type="entry name" value="Maf_N"/>
</dbReference>
<proteinExistence type="predicted"/>
<dbReference type="PANTHER" id="PTHR41786">
    <property type="entry name" value="MOTILITY ACCESSORY FACTOR MAF"/>
    <property type="match status" value="1"/>
</dbReference>
<dbReference type="Pfam" id="PF01973">
    <property type="entry name" value="MptE-like"/>
    <property type="match status" value="1"/>
</dbReference>
<sequence length="699" mass="80383">MTELEQLLQQAQSALSALQQQQQREHEFASQSQTRFDNNLQAFEKYFPDIAKAVKDYQPRKNFKILVASTGVGNFIPENETVPLYAEDPIAQSQAQVEKYTQKASFGRVGLYKKSPDAEVVDTRLHVRYMNELASTIAELTADTAEPEIKSLPQRFPTCVMFGLGLGYHVPMLLENHHFDYIYICEPDFELFFASLYCLDWSAVIETVNQQNASLFLQIGITYEDFVQKLVALNSQVGAFSIINCFCYQHYPSENINKLIKNFFENFYQFQSGFGFYNDAVTGLAHAVHNIEKSAHFLNRNKLAAKQLKNIPLFIVANGPSFDESIDEIRRYQDRAIIFAAGTGLQSLIKAGITPDFHIMVERTKHTYRVLYDTADHEALAKVNLLAVDVIYPDMLDLYKWSGLGLKGPEASSFFMQFEHYRNTQKVLYSLGFASPLVANTAAAFAWAFGFKEIYLFGVDNGYPIDTNHSHSKYSIYRDEKYQGKYKAKSGTKHRLEGNLGQDVMATSLMATSKLYLELLFSKMRDTHIYNVGSGAKLRHTHALEAEDIIVPLLPNAKDYYVEFIKREFFDHAVIEDIAERVGFDEFDSLVNYLIDIGEREYSTRAEAAEILKAQARVVYAYQNKKYAHIFHIVKGTLLYFHCPLITLLFTYQSDELTLQWFRQAFAVWQRFLHEIKHDFPENWKKKCDYVKHQPDAKN</sequence>
<evidence type="ECO:0000259" key="2">
    <source>
        <dbReference type="Pfam" id="PF20157"/>
    </source>
</evidence>
<dbReference type="EMBL" id="JAERPS020000001">
    <property type="protein sequence ID" value="MBZ9610212.1"/>
    <property type="molecule type" value="Genomic_DNA"/>
</dbReference>
<evidence type="ECO:0000259" key="1">
    <source>
        <dbReference type="Pfam" id="PF01973"/>
    </source>
</evidence>
<dbReference type="InterPro" id="IPR002826">
    <property type="entry name" value="MptE-like"/>
</dbReference>